<protein>
    <submittedName>
        <fullName evidence="2">Uncharacterized protein</fullName>
    </submittedName>
</protein>
<reference evidence="2" key="1">
    <citation type="journal article" date="2022" name="Int. J. Mol. Sci.">
        <title>Draft Genome of Tanacetum Coccineum: Genomic Comparison of Closely Related Tanacetum-Family Plants.</title>
        <authorList>
            <person name="Yamashiro T."/>
            <person name="Shiraishi A."/>
            <person name="Nakayama K."/>
            <person name="Satake H."/>
        </authorList>
    </citation>
    <scope>NUCLEOTIDE SEQUENCE</scope>
</reference>
<evidence type="ECO:0000256" key="1">
    <source>
        <dbReference type="SAM" id="MobiDB-lite"/>
    </source>
</evidence>
<dbReference type="PANTHER" id="PTHR33067:SF31">
    <property type="entry name" value="RNA-DIRECTED DNA POLYMERASE"/>
    <property type="match status" value="1"/>
</dbReference>
<dbReference type="PANTHER" id="PTHR33067">
    <property type="entry name" value="RNA-DIRECTED DNA POLYMERASE-RELATED"/>
    <property type="match status" value="1"/>
</dbReference>
<dbReference type="Gene3D" id="2.40.70.10">
    <property type="entry name" value="Acid Proteases"/>
    <property type="match status" value="1"/>
</dbReference>
<dbReference type="EMBL" id="BQNB010015643">
    <property type="protein sequence ID" value="GJT42429.1"/>
    <property type="molecule type" value="Genomic_DNA"/>
</dbReference>
<reference evidence="2" key="2">
    <citation type="submission" date="2022-01" db="EMBL/GenBank/DDBJ databases">
        <authorList>
            <person name="Yamashiro T."/>
            <person name="Shiraishi A."/>
            <person name="Satake H."/>
            <person name="Nakayama K."/>
        </authorList>
    </citation>
    <scope>NUCLEOTIDE SEQUENCE</scope>
</reference>
<gene>
    <name evidence="2" type="ORF">Tco_0951144</name>
</gene>
<evidence type="ECO:0000313" key="2">
    <source>
        <dbReference type="EMBL" id="GJT42429.1"/>
    </source>
</evidence>
<feature type="compositionally biased region" description="Basic and acidic residues" evidence="1">
    <location>
        <begin position="339"/>
        <end position="349"/>
    </location>
</feature>
<keyword evidence="3" id="KW-1185">Reference proteome</keyword>
<dbReference type="InterPro" id="IPR021109">
    <property type="entry name" value="Peptidase_aspartic_dom_sf"/>
</dbReference>
<sequence length="450" mass="50218">MFESRQTTIPFLSHLNDYYCEEKKGSYGASHIDNSIPQKEKDPGSFTLPCYINNVFFDNAIADLGASVSVMPLSTYLNLGLGELAHTKLTVELANRTVKYPKRIAENVLVELRRDQVDDLMPTIEEGDVIDEPMIDIIKTRNNESFDEEFYKSIIRDKVELKGKNVVGAFMNVPIFVGNFFVVTHFVVVENMDGYRDQDMGDIILGEPFCKASCVEARRNPIKNFKQEIDKRNMFKSNAIGWIGTDISQKVEKPSKSNKTGHGMEKPRCKEIDEVGKEIDEVGEVPIIWNPMCDCTQEHYIAGSSEKDKEPTQEYILFPPHPHRPRISVEDVVQAAQDKPSENFPKDNDVQDSEDVAEKEEQHIQSFEEEKKRAAQATNINKLNTGRPSIGASNSPLVSTANTPYASAASTPTGANTGGSSFVYLGGQIPIDASTLPNADLPYLIPKMPT</sequence>
<name>A0ABQ5DZZ7_9ASTR</name>
<dbReference type="Proteomes" id="UP001151760">
    <property type="component" value="Unassembled WGS sequence"/>
</dbReference>
<comment type="caution">
    <text evidence="2">The sequence shown here is derived from an EMBL/GenBank/DDBJ whole genome shotgun (WGS) entry which is preliminary data.</text>
</comment>
<feature type="region of interest" description="Disordered" evidence="1">
    <location>
        <begin position="335"/>
        <end position="365"/>
    </location>
</feature>
<organism evidence="2 3">
    <name type="scientific">Tanacetum coccineum</name>
    <dbReference type="NCBI Taxonomy" id="301880"/>
    <lineage>
        <taxon>Eukaryota</taxon>
        <taxon>Viridiplantae</taxon>
        <taxon>Streptophyta</taxon>
        <taxon>Embryophyta</taxon>
        <taxon>Tracheophyta</taxon>
        <taxon>Spermatophyta</taxon>
        <taxon>Magnoliopsida</taxon>
        <taxon>eudicotyledons</taxon>
        <taxon>Gunneridae</taxon>
        <taxon>Pentapetalae</taxon>
        <taxon>asterids</taxon>
        <taxon>campanulids</taxon>
        <taxon>Asterales</taxon>
        <taxon>Asteraceae</taxon>
        <taxon>Asteroideae</taxon>
        <taxon>Anthemideae</taxon>
        <taxon>Anthemidinae</taxon>
        <taxon>Tanacetum</taxon>
    </lineage>
</organism>
<proteinExistence type="predicted"/>
<accession>A0ABQ5DZZ7</accession>
<evidence type="ECO:0000313" key="3">
    <source>
        <dbReference type="Proteomes" id="UP001151760"/>
    </source>
</evidence>